<comment type="caution">
    <text evidence="2">The sequence shown here is derived from an EMBL/GenBank/DDBJ whole genome shotgun (WGS) entry which is preliminary data.</text>
</comment>
<reference evidence="2 3" key="1">
    <citation type="submission" date="2024-01" db="EMBL/GenBank/DDBJ databases">
        <title>The genomes of 5 underutilized Papilionoideae crops provide insights into root nodulation and disease resistanc.</title>
        <authorList>
            <person name="Jiang F."/>
        </authorList>
    </citation>
    <scope>NUCLEOTIDE SEQUENCE [LARGE SCALE GENOMIC DNA]</scope>
    <source>
        <strain evidence="2">DUOXIRENSHENG_FW03</strain>
        <tissue evidence="2">Leaves</tissue>
    </source>
</reference>
<feature type="region of interest" description="Disordered" evidence="1">
    <location>
        <begin position="71"/>
        <end position="98"/>
    </location>
</feature>
<protein>
    <submittedName>
        <fullName evidence="2">Uncharacterized protein</fullName>
    </submittedName>
</protein>
<gene>
    <name evidence="2" type="ORF">VNO78_23116</name>
</gene>
<evidence type="ECO:0000313" key="2">
    <source>
        <dbReference type="EMBL" id="KAK7388302.1"/>
    </source>
</evidence>
<name>A0AAN9XDF0_PSOTE</name>
<organism evidence="2 3">
    <name type="scientific">Psophocarpus tetragonolobus</name>
    <name type="common">Winged bean</name>
    <name type="synonym">Dolichos tetragonolobus</name>
    <dbReference type="NCBI Taxonomy" id="3891"/>
    <lineage>
        <taxon>Eukaryota</taxon>
        <taxon>Viridiplantae</taxon>
        <taxon>Streptophyta</taxon>
        <taxon>Embryophyta</taxon>
        <taxon>Tracheophyta</taxon>
        <taxon>Spermatophyta</taxon>
        <taxon>Magnoliopsida</taxon>
        <taxon>eudicotyledons</taxon>
        <taxon>Gunneridae</taxon>
        <taxon>Pentapetalae</taxon>
        <taxon>rosids</taxon>
        <taxon>fabids</taxon>
        <taxon>Fabales</taxon>
        <taxon>Fabaceae</taxon>
        <taxon>Papilionoideae</taxon>
        <taxon>50 kb inversion clade</taxon>
        <taxon>NPAAA clade</taxon>
        <taxon>indigoferoid/millettioid clade</taxon>
        <taxon>Phaseoleae</taxon>
        <taxon>Psophocarpus</taxon>
    </lineage>
</organism>
<accession>A0AAN9XDF0</accession>
<proteinExistence type="predicted"/>
<evidence type="ECO:0000256" key="1">
    <source>
        <dbReference type="SAM" id="MobiDB-lite"/>
    </source>
</evidence>
<feature type="region of interest" description="Disordered" evidence="1">
    <location>
        <begin position="126"/>
        <end position="145"/>
    </location>
</feature>
<evidence type="ECO:0000313" key="3">
    <source>
        <dbReference type="Proteomes" id="UP001386955"/>
    </source>
</evidence>
<dbReference type="AlphaFoldDB" id="A0AAN9XDF0"/>
<feature type="compositionally biased region" description="Polar residues" evidence="1">
    <location>
        <begin position="129"/>
        <end position="145"/>
    </location>
</feature>
<dbReference type="EMBL" id="JAYMYS010000006">
    <property type="protein sequence ID" value="KAK7388302.1"/>
    <property type="molecule type" value="Genomic_DNA"/>
</dbReference>
<sequence>MLALSFRSIGLLENAEPHFQDFGDEVVRHRAQGVEQSIEVLQTGGSDDGGPERVTLFRDFDVEVVRHRAQAVEQSTKRGRLRRNRGSESRLQSRATLGHHRSVETKETVHFPYENNAKDKWKIVKREGSSQSGNSDLKQQKRLSGTDTAQQFLNSNIKSCSAEANGRVSQVDSTLCSPRLF</sequence>
<keyword evidence="3" id="KW-1185">Reference proteome</keyword>
<dbReference type="Proteomes" id="UP001386955">
    <property type="component" value="Unassembled WGS sequence"/>
</dbReference>